<dbReference type="Proteomes" id="UP000431269">
    <property type="component" value="Chromosome"/>
</dbReference>
<dbReference type="AlphaFoldDB" id="A0A6I6MJZ7"/>
<keyword evidence="1" id="KW-0472">Membrane</keyword>
<dbReference type="RefSeq" id="WP_158764284.1">
    <property type="nucleotide sequence ID" value="NZ_CP047045.1"/>
</dbReference>
<proteinExistence type="predicted"/>
<organism evidence="2 3">
    <name type="scientific">Terricaulis silvestris</name>
    <dbReference type="NCBI Taxonomy" id="2686094"/>
    <lineage>
        <taxon>Bacteria</taxon>
        <taxon>Pseudomonadati</taxon>
        <taxon>Pseudomonadota</taxon>
        <taxon>Alphaproteobacteria</taxon>
        <taxon>Caulobacterales</taxon>
        <taxon>Caulobacteraceae</taxon>
        <taxon>Terricaulis</taxon>
    </lineage>
</organism>
<feature type="transmembrane region" description="Helical" evidence="1">
    <location>
        <begin position="46"/>
        <end position="65"/>
    </location>
</feature>
<dbReference type="EMBL" id="CP047045">
    <property type="protein sequence ID" value="QGZ93274.1"/>
    <property type="molecule type" value="Genomic_DNA"/>
</dbReference>
<feature type="transmembrane region" description="Helical" evidence="1">
    <location>
        <begin position="12"/>
        <end position="31"/>
    </location>
</feature>
<gene>
    <name evidence="2" type="ORF">DSM104635_00083</name>
</gene>
<reference evidence="3" key="1">
    <citation type="submission" date="2019-12" db="EMBL/GenBank/DDBJ databases">
        <title>Complete genome of Terracaulis silvestris 0127_4.</title>
        <authorList>
            <person name="Vieira S."/>
            <person name="Riedel T."/>
            <person name="Sproer C."/>
            <person name="Pascual J."/>
            <person name="Boedeker C."/>
            <person name="Overmann J."/>
        </authorList>
    </citation>
    <scope>NUCLEOTIDE SEQUENCE [LARGE SCALE GENOMIC DNA]</scope>
    <source>
        <strain evidence="3">0127_4</strain>
    </source>
</reference>
<protein>
    <submittedName>
        <fullName evidence="2">Uncharacterized protein</fullName>
    </submittedName>
</protein>
<evidence type="ECO:0000313" key="2">
    <source>
        <dbReference type="EMBL" id="QGZ93274.1"/>
    </source>
</evidence>
<keyword evidence="1" id="KW-1133">Transmembrane helix</keyword>
<sequence length="136" mass="14802">MNEAQVAATRFCARVAGPFLILLGLMIFSRYETFPMLMPTMMQDAPLVMITGIWTLVLGLVFYTAHHHLGSAAATLLTMLALILVVRGAMLMVMPEVLINIAGQVADTHPMLLGITLVLGLLGAWLSYVGWFAKNV</sequence>
<accession>A0A6I6MJZ7</accession>
<dbReference type="KEGG" id="tsv:DSM104635_00083"/>
<keyword evidence="1" id="KW-0812">Transmembrane</keyword>
<name>A0A6I6MJZ7_9CAUL</name>
<feature type="transmembrane region" description="Helical" evidence="1">
    <location>
        <begin position="72"/>
        <end position="92"/>
    </location>
</feature>
<keyword evidence="3" id="KW-1185">Reference proteome</keyword>
<feature type="transmembrane region" description="Helical" evidence="1">
    <location>
        <begin position="112"/>
        <end position="133"/>
    </location>
</feature>
<evidence type="ECO:0000313" key="3">
    <source>
        <dbReference type="Proteomes" id="UP000431269"/>
    </source>
</evidence>
<evidence type="ECO:0000256" key="1">
    <source>
        <dbReference type="SAM" id="Phobius"/>
    </source>
</evidence>